<evidence type="ECO:0000256" key="2">
    <source>
        <dbReference type="SAM" id="MobiDB-lite"/>
    </source>
</evidence>
<evidence type="ECO:0000313" key="3">
    <source>
        <dbReference type="EMBL" id="KAF2902721.1"/>
    </source>
</evidence>
<dbReference type="OrthoDB" id="8034802at2759"/>
<feature type="region of interest" description="Disordered" evidence="2">
    <location>
        <begin position="1"/>
        <end position="22"/>
    </location>
</feature>
<sequence length="231" mass="26629">KFLDDVSTAPDESDPYAADDHCDYYPDEDLVEDVKMAKVILNDVEQALNNLKIRREAIVSRLVRLRGYVDSVDKDNLNENIIAQLTSRLERVQTVWEDFNDIQTNIEITERGTILHEKFMLADPNYNLMGDIDILLGAQVFWSILGVGNEHFNEITLQNTELGWVVAGTLNFSTPKPNISVNHLNINMHDSIDDKITKFWQLEEVNSNNKYLSASERHCEELFEKTTKKKR</sequence>
<organism evidence="3 4">
    <name type="scientific">Ignelater luminosus</name>
    <name type="common">Cucubano</name>
    <name type="synonym">Pyrophorus luminosus</name>
    <dbReference type="NCBI Taxonomy" id="2038154"/>
    <lineage>
        <taxon>Eukaryota</taxon>
        <taxon>Metazoa</taxon>
        <taxon>Ecdysozoa</taxon>
        <taxon>Arthropoda</taxon>
        <taxon>Hexapoda</taxon>
        <taxon>Insecta</taxon>
        <taxon>Pterygota</taxon>
        <taxon>Neoptera</taxon>
        <taxon>Endopterygota</taxon>
        <taxon>Coleoptera</taxon>
        <taxon>Polyphaga</taxon>
        <taxon>Elateriformia</taxon>
        <taxon>Elateroidea</taxon>
        <taxon>Elateridae</taxon>
        <taxon>Agrypninae</taxon>
        <taxon>Pyrophorini</taxon>
        <taxon>Ignelater</taxon>
    </lineage>
</organism>
<accession>A0A8K0DG83</accession>
<feature type="coiled-coil region" evidence="1">
    <location>
        <begin position="34"/>
        <end position="61"/>
    </location>
</feature>
<evidence type="ECO:0000256" key="1">
    <source>
        <dbReference type="SAM" id="Coils"/>
    </source>
</evidence>
<gene>
    <name evidence="3" type="ORF">ILUMI_03461</name>
</gene>
<comment type="caution">
    <text evidence="3">The sequence shown here is derived from an EMBL/GenBank/DDBJ whole genome shotgun (WGS) entry which is preliminary data.</text>
</comment>
<name>A0A8K0DG83_IGNLU</name>
<dbReference type="EMBL" id="VTPC01001204">
    <property type="protein sequence ID" value="KAF2902721.1"/>
    <property type="molecule type" value="Genomic_DNA"/>
</dbReference>
<feature type="non-terminal residue" evidence="3">
    <location>
        <position position="1"/>
    </location>
</feature>
<evidence type="ECO:0008006" key="5">
    <source>
        <dbReference type="Google" id="ProtNLM"/>
    </source>
</evidence>
<dbReference type="AlphaFoldDB" id="A0A8K0DG83"/>
<proteinExistence type="predicted"/>
<protein>
    <recommendedName>
        <fullName evidence="5">Peptidase aspartic putative domain-containing protein</fullName>
    </recommendedName>
</protein>
<keyword evidence="1" id="KW-0175">Coiled coil</keyword>
<evidence type="ECO:0000313" key="4">
    <source>
        <dbReference type="Proteomes" id="UP000801492"/>
    </source>
</evidence>
<keyword evidence="4" id="KW-1185">Reference proteome</keyword>
<dbReference type="Proteomes" id="UP000801492">
    <property type="component" value="Unassembled WGS sequence"/>
</dbReference>
<reference evidence="3" key="1">
    <citation type="submission" date="2019-08" db="EMBL/GenBank/DDBJ databases">
        <title>The genome of the North American firefly Photinus pyralis.</title>
        <authorList>
            <consortium name="Photinus pyralis genome working group"/>
            <person name="Fallon T.R."/>
            <person name="Sander Lower S.E."/>
            <person name="Weng J.-K."/>
        </authorList>
    </citation>
    <scope>NUCLEOTIDE SEQUENCE</scope>
    <source>
        <strain evidence="3">TRF0915ILg1</strain>
        <tissue evidence="3">Whole body</tissue>
    </source>
</reference>